<dbReference type="PROSITE" id="PS00141">
    <property type="entry name" value="ASP_PROTEASE"/>
    <property type="match status" value="1"/>
</dbReference>
<name>A0AAV1TR12_9STRA</name>
<reference evidence="2" key="1">
    <citation type="submission" date="2024-01" db="EMBL/GenBank/DDBJ databases">
        <authorList>
            <person name="Webb A."/>
        </authorList>
    </citation>
    <scope>NUCLEOTIDE SEQUENCE</scope>
    <source>
        <strain evidence="2">Pm1</strain>
    </source>
</reference>
<comment type="caution">
    <text evidence="2">The sequence shown here is derived from an EMBL/GenBank/DDBJ whole genome shotgun (WGS) entry which is preliminary data.</text>
</comment>
<feature type="compositionally biased region" description="Low complexity" evidence="1">
    <location>
        <begin position="329"/>
        <end position="342"/>
    </location>
</feature>
<feature type="region of interest" description="Disordered" evidence="1">
    <location>
        <begin position="322"/>
        <end position="372"/>
    </location>
</feature>
<organism evidence="2 3">
    <name type="scientific">Peronospora matthiolae</name>
    <dbReference type="NCBI Taxonomy" id="2874970"/>
    <lineage>
        <taxon>Eukaryota</taxon>
        <taxon>Sar</taxon>
        <taxon>Stramenopiles</taxon>
        <taxon>Oomycota</taxon>
        <taxon>Peronosporomycetes</taxon>
        <taxon>Peronosporales</taxon>
        <taxon>Peronosporaceae</taxon>
        <taxon>Peronospora</taxon>
    </lineage>
</organism>
<sequence>MRDDSRLIIISLIVAGVKRPLRALLDSGASNNFFRASCLSLLPSTVTVREGPGDIVVKLADGQPQRVPRKTVVLPYTFDGFQSNDEFLVYEMNYAFDCILGIPWLSRYQPTIDWLSRSVKRRSGYDKSSQKKRWPSVSGISSRIEPQDEAVVQSLPHTQTSVEQGLPIHNETVEQRFPHTQTSVEQGLPIHNEAVEQGFPHTRTSVKQGLPIHNEAVEQGFPHTRTSVEQGLPIHNEAVEQGFPHTRTSVEQGFPNSSEAVEQGLPHTHTTAEQRLPIVTEVVEQRLPHTSEAVDDELPPLIDENERAVDLNVNDVVETELPRLAGGTSSSSDSDVPASSSGSRRKRKRKRKKGARRSPRRRNSRSSAVDDDTVLTESVCALEYVEGSSHRGRYVEVASPPCTVAEITSLLTLPWKDFLHDLKAGDIEQVYIISAAEAASGEVLEARPKSAEPKSAREERFVAQSWEALRASGNPVYDIAREYADIFPENIPAELPADRGVRHEIDLVPGSKYCVTRQWPLPRDQVIAIDEFF</sequence>
<evidence type="ECO:0000256" key="1">
    <source>
        <dbReference type="SAM" id="MobiDB-lite"/>
    </source>
</evidence>
<accession>A0AAV1TR12</accession>
<evidence type="ECO:0000313" key="2">
    <source>
        <dbReference type="EMBL" id="CAK7924056.1"/>
    </source>
</evidence>
<dbReference type="GO" id="GO:0006508">
    <property type="term" value="P:proteolysis"/>
    <property type="evidence" value="ECO:0007669"/>
    <property type="project" value="InterPro"/>
</dbReference>
<dbReference type="CDD" id="cd00303">
    <property type="entry name" value="retropepsin_like"/>
    <property type="match status" value="1"/>
</dbReference>
<feature type="compositionally biased region" description="Basic residues" evidence="1">
    <location>
        <begin position="343"/>
        <end position="364"/>
    </location>
</feature>
<dbReference type="InterPro" id="IPR001969">
    <property type="entry name" value="Aspartic_peptidase_AS"/>
</dbReference>
<gene>
    <name evidence="2" type="ORF">PM001_LOCUS9206</name>
</gene>
<evidence type="ECO:0000313" key="3">
    <source>
        <dbReference type="Proteomes" id="UP001162060"/>
    </source>
</evidence>
<dbReference type="GO" id="GO:0004190">
    <property type="term" value="F:aspartic-type endopeptidase activity"/>
    <property type="evidence" value="ECO:0007669"/>
    <property type="project" value="InterPro"/>
</dbReference>
<dbReference type="EMBL" id="CAKLBY020000072">
    <property type="protein sequence ID" value="CAK7924056.1"/>
    <property type="molecule type" value="Genomic_DNA"/>
</dbReference>
<dbReference type="AlphaFoldDB" id="A0AAV1TR12"/>
<dbReference type="SUPFAM" id="SSF50630">
    <property type="entry name" value="Acid proteases"/>
    <property type="match status" value="1"/>
</dbReference>
<evidence type="ECO:0008006" key="4">
    <source>
        <dbReference type="Google" id="ProtNLM"/>
    </source>
</evidence>
<protein>
    <recommendedName>
        <fullName evidence="4">Polyprotein</fullName>
    </recommendedName>
</protein>
<dbReference type="Proteomes" id="UP001162060">
    <property type="component" value="Unassembled WGS sequence"/>
</dbReference>
<dbReference type="InterPro" id="IPR021109">
    <property type="entry name" value="Peptidase_aspartic_dom_sf"/>
</dbReference>
<dbReference type="Gene3D" id="2.40.70.10">
    <property type="entry name" value="Acid Proteases"/>
    <property type="match status" value="1"/>
</dbReference>
<proteinExistence type="predicted"/>